<dbReference type="OrthoDB" id="6949561at2"/>
<dbReference type="EMBL" id="UNOZ01000013">
    <property type="protein sequence ID" value="SYX89994.1"/>
    <property type="molecule type" value="Genomic_DNA"/>
</dbReference>
<evidence type="ECO:0000313" key="1">
    <source>
        <dbReference type="EMBL" id="SYX89994.1"/>
    </source>
</evidence>
<dbReference type="Proteomes" id="UP000263595">
    <property type="component" value="Unassembled WGS sequence"/>
</dbReference>
<keyword evidence="2" id="KW-1185">Reference proteome</keyword>
<organism evidence="1 2">
    <name type="scientific">Pseudomonas reidholzensis</name>
    <dbReference type="NCBI Taxonomy" id="1785162"/>
    <lineage>
        <taxon>Bacteria</taxon>
        <taxon>Pseudomonadati</taxon>
        <taxon>Pseudomonadota</taxon>
        <taxon>Gammaproteobacteria</taxon>
        <taxon>Pseudomonadales</taxon>
        <taxon>Pseudomonadaceae</taxon>
        <taxon>Pseudomonas</taxon>
    </lineage>
</organism>
<evidence type="ECO:0000313" key="2">
    <source>
        <dbReference type="Proteomes" id="UP000263595"/>
    </source>
</evidence>
<gene>
    <name evidence="1" type="ORF">CCOS865_02260</name>
</gene>
<sequence>MLKIVPDPPLHSKDSSLSLEDLLIEISEYLVCALTVSQQTVLLHVKPPGQVLTLAAMHEIEHARTLVEVALSRLQPQH</sequence>
<dbReference type="AlphaFoldDB" id="A0A383RTK7"/>
<accession>A0A383RTK7</accession>
<name>A0A383RTK7_9PSED</name>
<protein>
    <submittedName>
        <fullName evidence="1">Uncharacterized protein</fullName>
    </submittedName>
</protein>
<reference evidence="2" key="1">
    <citation type="submission" date="2018-08" db="EMBL/GenBank/DDBJ databases">
        <authorList>
            <person name="Blom J."/>
        </authorList>
    </citation>
    <scope>NUCLEOTIDE SEQUENCE [LARGE SCALE GENOMIC DNA]</scope>
    <source>
        <strain evidence="2">CCOS 865</strain>
    </source>
</reference>
<proteinExistence type="predicted"/>
<dbReference type="RefSeq" id="WP_119140785.1">
    <property type="nucleotide sequence ID" value="NZ_CBCSFL010000040.1"/>
</dbReference>